<name>A0A1M7Z1H4_9VIBR</name>
<organism evidence="5 6">
    <name type="scientific">Vibrio quintilis</name>
    <dbReference type="NCBI Taxonomy" id="1117707"/>
    <lineage>
        <taxon>Bacteria</taxon>
        <taxon>Pseudomonadati</taxon>
        <taxon>Pseudomonadota</taxon>
        <taxon>Gammaproteobacteria</taxon>
        <taxon>Vibrionales</taxon>
        <taxon>Vibrionaceae</taxon>
        <taxon>Vibrio</taxon>
    </lineage>
</organism>
<protein>
    <submittedName>
        <fullName evidence="5">Gram-negative bacterial tonB protein</fullName>
    </submittedName>
</protein>
<sequence length="131" mass="14354">MSLFLLSGCMVPVKPRQAASDLPSSVPMPDLSAPADVCHSLYTCAVKLRARIAAHVTPGQYQQGLVARVNFKLNDKAEVTGVRLLQSSGEKAFDQAAVRAVKQSFPMEDLLQLDKQTYQHFTNLNVIVKPE</sequence>
<dbReference type="STRING" id="1117707.VQ7734_04580"/>
<keyword evidence="6" id="KW-1185">Reference proteome</keyword>
<dbReference type="InterPro" id="IPR006260">
    <property type="entry name" value="TonB/TolA_C"/>
</dbReference>
<evidence type="ECO:0000313" key="5">
    <source>
        <dbReference type="EMBL" id="SHO58808.1"/>
    </source>
</evidence>
<accession>A0A1M7Z1H4</accession>
<evidence type="ECO:0000256" key="2">
    <source>
        <dbReference type="ARBA" id="ARBA00022692"/>
    </source>
</evidence>
<comment type="subcellular location">
    <subcellularLocation>
        <location evidence="1">Membrane</location>
        <topology evidence="1">Single-pass membrane protein</topology>
    </subcellularLocation>
</comment>
<dbReference type="AlphaFoldDB" id="A0A1M7Z1H4"/>
<dbReference type="GO" id="GO:0016020">
    <property type="term" value="C:membrane"/>
    <property type="evidence" value="ECO:0007669"/>
    <property type="project" value="UniProtKB-SubCell"/>
</dbReference>
<dbReference type="SUPFAM" id="SSF74653">
    <property type="entry name" value="TolA/TonB C-terminal domain"/>
    <property type="match status" value="1"/>
</dbReference>
<keyword evidence="3" id="KW-1133">Transmembrane helix</keyword>
<dbReference type="Proteomes" id="UP000184600">
    <property type="component" value="Unassembled WGS sequence"/>
</dbReference>
<keyword evidence="2" id="KW-0812">Transmembrane</keyword>
<evidence type="ECO:0000256" key="3">
    <source>
        <dbReference type="ARBA" id="ARBA00022989"/>
    </source>
</evidence>
<reference evidence="6" key="1">
    <citation type="submission" date="2016-12" db="EMBL/GenBank/DDBJ databases">
        <authorList>
            <person name="Rodrigo-Torres L."/>
            <person name="Arahal R.D."/>
            <person name="Lucena T."/>
        </authorList>
    </citation>
    <scope>NUCLEOTIDE SEQUENCE [LARGE SCALE GENOMIC DNA]</scope>
</reference>
<dbReference type="Pfam" id="PF13103">
    <property type="entry name" value="TonB_2"/>
    <property type="match status" value="1"/>
</dbReference>
<keyword evidence="4" id="KW-0472">Membrane</keyword>
<dbReference type="NCBIfam" id="TIGR01352">
    <property type="entry name" value="tonB_Cterm"/>
    <property type="match status" value="1"/>
</dbReference>
<dbReference type="EMBL" id="FRFG01000079">
    <property type="protein sequence ID" value="SHO58808.1"/>
    <property type="molecule type" value="Genomic_DNA"/>
</dbReference>
<evidence type="ECO:0000256" key="4">
    <source>
        <dbReference type="ARBA" id="ARBA00023136"/>
    </source>
</evidence>
<proteinExistence type="predicted"/>
<dbReference type="Gene3D" id="3.30.1150.10">
    <property type="match status" value="1"/>
</dbReference>
<evidence type="ECO:0000256" key="1">
    <source>
        <dbReference type="ARBA" id="ARBA00004167"/>
    </source>
</evidence>
<evidence type="ECO:0000313" key="6">
    <source>
        <dbReference type="Proteomes" id="UP000184600"/>
    </source>
</evidence>
<gene>
    <name evidence="5" type="ORF">VQ7734_04580</name>
</gene>